<dbReference type="SMART" id="SM00490">
    <property type="entry name" value="HELICc"/>
    <property type="match status" value="1"/>
</dbReference>
<dbReference type="GO" id="GO:0005634">
    <property type="term" value="C:nucleus"/>
    <property type="evidence" value="ECO:0007669"/>
    <property type="project" value="UniProtKB-SubCell"/>
</dbReference>
<feature type="domain" description="Helicase C-terminal" evidence="11">
    <location>
        <begin position="540"/>
        <end position="691"/>
    </location>
</feature>
<dbReference type="AlphaFoldDB" id="A0A0J9X672"/>
<comment type="caution">
    <text evidence="12">The sequence shown here is derived from an EMBL/GenBank/DDBJ whole genome shotgun (WGS) entry which is preliminary data.</text>
</comment>
<dbReference type="Proteomes" id="UP000242525">
    <property type="component" value="Unassembled WGS sequence"/>
</dbReference>
<keyword evidence="8" id="KW-0539">Nucleus</keyword>
<dbReference type="InterPro" id="IPR027417">
    <property type="entry name" value="P-loop_NTPase"/>
</dbReference>
<keyword evidence="7" id="KW-0175">Coiled coil</keyword>
<keyword evidence="4" id="KW-0378">Hydrolase</keyword>
<keyword evidence="3" id="KW-0547">Nucleotide-binding</keyword>
<evidence type="ECO:0000259" key="10">
    <source>
        <dbReference type="PROSITE" id="PS51192"/>
    </source>
</evidence>
<evidence type="ECO:0000256" key="3">
    <source>
        <dbReference type="ARBA" id="ARBA00022741"/>
    </source>
</evidence>
<feature type="region of interest" description="Disordered" evidence="9">
    <location>
        <begin position="426"/>
        <end position="471"/>
    </location>
</feature>
<evidence type="ECO:0000256" key="7">
    <source>
        <dbReference type="ARBA" id="ARBA00023054"/>
    </source>
</evidence>
<keyword evidence="6" id="KW-0067">ATP-binding</keyword>
<keyword evidence="5 12" id="KW-0347">Helicase</keyword>
<evidence type="ECO:0000256" key="8">
    <source>
        <dbReference type="ARBA" id="ARBA00023242"/>
    </source>
</evidence>
<feature type="domain" description="Helicase ATP-binding" evidence="10">
    <location>
        <begin position="118"/>
        <end position="287"/>
    </location>
</feature>
<dbReference type="Gene3D" id="3.40.50.300">
    <property type="entry name" value="P-loop containing nucleotide triphosphate hydrolases"/>
    <property type="match status" value="1"/>
</dbReference>
<dbReference type="GO" id="GO:0004386">
    <property type="term" value="F:helicase activity"/>
    <property type="evidence" value="ECO:0007669"/>
    <property type="project" value="UniProtKB-KW"/>
</dbReference>
<feature type="region of interest" description="Disordered" evidence="9">
    <location>
        <begin position="1"/>
        <end position="43"/>
    </location>
</feature>
<evidence type="ECO:0000256" key="9">
    <source>
        <dbReference type="SAM" id="MobiDB-lite"/>
    </source>
</evidence>
<comment type="subcellular location">
    <subcellularLocation>
        <location evidence="1">Nucleus</location>
    </subcellularLocation>
</comment>
<reference evidence="12" key="1">
    <citation type="submission" date="2014-03" db="EMBL/GenBank/DDBJ databases">
        <authorList>
            <person name="Casaregola S."/>
        </authorList>
    </citation>
    <scope>NUCLEOTIDE SEQUENCE [LARGE SCALE GENOMIC DNA]</scope>
    <source>
        <strain evidence="12">CLIB 918</strain>
    </source>
</reference>
<dbReference type="SUPFAM" id="SSF52540">
    <property type="entry name" value="P-loop containing nucleoside triphosphate hydrolases"/>
    <property type="match status" value="2"/>
</dbReference>
<comment type="similarity">
    <text evidence="2">Belongs to the SNF2/RAD54 helicase family.</text>
</comment>
<evidence type="ECO:0000256" key="5">
    <source>
        <dbReference type="ARBA" id="ARBA00022806"/>
    </source>
</evidence>
<dbReference type="PROSITE" id="PS51194">
    <property type="entry name" value="HELICASE_CTER"/>
    <property type="match status" value="1"/>
</dbReference>
<evidence type="ECO:0000313" key="13">
    <source>
        <dbReference type="Proteomes" id="UP000242525"/>
    </source>
</evidence>
<dbReference type="InterPro" id="IPR038718">
    <property type="entry name" value="SNF2-like_sf"/>
</dbReference>
<evidence type="ECO:0000313" key="12">
    <source>
        <dbReference type="EMBL" id="CDO52701.1"/>
    </source>
</evidence>
<dbReference type="GO" id="GO:0005524">
    <property type="term" value="F:ATP binding"/>
    <property type="evidence" value="ECO:0007669"/>
    <property type="project" value="UniProtKB-KW"/>
</dbReference>
<dbReference type="Pfam" id="PF00271">
    <property type="entry name" value="Helicase_C"/>
    <property type="match status" value="1"/>
</dbReference>
<dbReference type="SMART" id="SM00487">
    <property type="entry name" value="DEXDc"/>
    <property type="match status" value="1"/>
</dbReference>
<name>A0A0J9X672_GEOCN</name>
<dbReference type="Pfam" id="PF00176">
    <property type="entry name" value="SNF2-rel_dom"/>
    <property type="match status" value="1"/>
</dbReference>
<dbReference type="InterPro" id="IPR001650">
    <property type="entry name" value="Helicase_C-like"/>
</dbReference>
<evidence type="ECO:0000256" key="1">
    <source>
        <dbReference type="ARBA" id="ARBA00004123"/>
    </source>
</evidence>
<organism evidence="12 13">
    <name type="scientific">Geotrichum candidum</name>
    <name type="common">Oospora lactis</name>
    <name type="synonym">Dipodascus geotrichum</name>
    <dbReference type="NCBI Taxonomy" id="1173061"/>
    <lineage>
        <taxon>Eukaryota</taxon>
        <taxon>Fungi</taxon>
        <taxon>Dikarya</taxon>
        <taxon>Ascomycota</taxon>
        <taxon>Saccharomycotina</taxon>
        <taxon>Dipodascomycetes</taxon>
        <taxon>Dipodascales</taxon>
        <taxon>Dipodascaceae</taxon>
        <taxon>Geotrichum</taxon>
    </lineage>
</organism>
<evidence type="ECO:0000256" key="6">
    <source>
        <dbReference type="ARBA" id="ARBA00022840"/>
    </source>
</evidence>
<gene>
    <name evidence="12" type="ORF">BN980_GECA03s06280g</name>
</gene>
<protein>
    <submittedName>
        <fullName evidence="12">Similar to Saccharomyces cerevisiae YFR038W IRC5 Putative ATPase containing the DEAD/H helicase-related sequence motif</fullName>
    </submittedName>
</protein>
<dbReference type="PROSITE" id="PS51192">
    <property type="entry name" value="HELICASE_ATP_BIND_1"/>
    <property type="match status" value="1"/>
</dbReference>
<dbReference type="EMBL" id="CCBN010000003">
    <property type="protein sequence ID" value="CDO52701.1"/>
    <property type="molecule type" value="Genomic_DNA"/>
</dbReference>
<dbReference type="CDD" id="cd18793">
    <property type="entry name" value="SF2_C_SNF"/>
    <property type="match status" value="1"/>
</dbReference>
<dbReference type="InterPro" id="IPR049730">
    <property type="entry name" value="SNF2/RAD54-like_C"/>
</dbReference>
<dbReference type="GO" id="GO:0016787">
    <property type="term" value="F:hydrolase activity"/>
    <property type="evidence" value="ECO:0007669"/>
    <property type="project" value="UniProtKB-KW"/>
</dbReference>
<evidence type="ECO:0000256" key="4">
    <source>
        <dbReference type="ARBA" id="ARBA00022801"/>
    </source>
</evidence>
<feature type="compositionally biased region" description="Basic residues" evidence="9">
    <location>
        <begin position="457"/>
        <end position="468"/>
    </location>
</feature>
<evidence type="ECO:0000256" key="2">
    <source>
        <dbReference type="ARBA" id="ARBA00007025"/>
    </source>
</evidence>
<dbReference type="PANTHER" id="PTHR10799">
    <property type="entry name" value="SNF2/RAD54 HELICASE FAMILY"/>
    <property type="match status" value="1"/>
</dbReference>
<accession>A0A0J9X672</accession>
<dbReference type="Gene3D" id="3.40.50.10810">
    <property type="entry name" value="Tandem AAA-ATPase domain"/>
    <property type="match status" value="1"/>
</dbReference>
<keyword evidence="13" id="KW-1185">Reference proteome</keyword>
<dbReference type="STRING" id="1173061.A0A0J9X672"/>
<sequence>MSDDDSSLYTSQTNEDEDDLFDKTEAASSASPAPPDEPILVEEGEQYERVRFLIEKSKIYSSILAEQLKEQNKKYHRPWLSKNADDSSKNSATGLVQPKLLTGAKLHEYQLEGVAWLISLYENGLNGILADDMGLGKTIQTIAFMAYLVENNVSGPFIIVGPLATLGHWTSEFKKYAPDIECVQYYGAKSHRLQLRQKYFSKMGLADHRSVVVITTYEMIKYDVRSLSRVDWKYMVVDEGHRLKNIKSVSLRHLKALKSSSKLLLSGTPLQNNISELWTLLNFLLPDIFSDLDMFKSWFTDPADKRKKNPISIRFNHDMIMKIHDILRPFLLRRMKSLVLKHLPPKREYVIYTTFTEHQMHLYEMIAQGKLREFLEEELLKSYDPKGKKGFRQRFERERGKTLLNDYKNEFTFDFSEYDDIFGDIEEDDTDESGQVRYRNTDHLDISDEKESQKQQKTGRNRKRKLKRTGLVPSKRQRKYNDEYQEYVRDKRRYLHKNMLNYQHSLRMSCGSSLLLNYPFNLTNDEELTNVLKYSAKMKSLEDLCKGLVARGHRTIIFSQFLGMLDIIEDWATQTMEWKVCRIDGQTPVDVRQEQMELFRTDESYPLFLLSTRSGGLGINLTSADTVILFDSDWNPQIDLQAMDRAHRIGQSRPVIVYRLAVRSSFEERVIQLANKKKELEQVVIEEGNFSGLLAATEAEESELYQERLHQQIVKLLKTVGSKNSLQLLRDDFEKFGPAYSPLADQEVLEKILDRTDAAYTNHETQQLGDFIVPIF</sequence>
<dbReference type="InterPro" id="IPR014001">
    <property type="entry name" value="Helicase_ATP-bd"/>
</dbReference>
<dbReference type="FunFam" id="3.40.50.10810:FF:000015">
    <property type="entry name" value="lymphoid-specific helicase isoform X1"/>
    <property type="match status" value="1"/>
</dbReference>
<feature type="compositionally biased region" description="Basic and acidic residues" evidence="9">
    <location>
        <begin position="439"/>
        <end position="454"/>
    </location>
</feature>
<evidence type="ECO:0000259" key="11">
    <source>
        <dbReference type="PROSITE" id="PS51194"/>
    </source>
</evidence>
<dbReference type="OrthoDB" id="5857104at2759"/>
<dbReference type="InterPro" id="IPR000330">
    <property type="entry name" value="SNF2_N"/>
</dbReference>
<proteinExistence type="inferred from homology"/>